<evidence type="ECO:0000256" key="2">
    <source>
        <dbReference type="SAM" id="SignalP"/>
    </source>
</evidence>
<feature type="region of interest" description="Disordered" evidence="1">
    <location>
        <begin position="33"/>
        <end position="111"/>
    </location>
</feature>
<feature type="chain" id="PRO_5012598084" evidence="2">
    <location>
        <begin position="17"/>
        <end position="111"/>
    </location>
</feature>
<protein>
    <submittedName>
        <fullName evidence="3">Uncharacterized protein</fullName>
    </submittedName>
</protein>
<dbReference type="AlphaFoldDB" id="A0A1X7TAE4"/>
<accession>A0A1X7TAE4</accession>
<feature type="compositionally biased region" description="Polar residues" evidence="1">
    <location>
        <begin position="99"/>
        <end position="111"/>
    </location>
</feature>
<organism evidence="3">
    <name type="scientific">Amphimedon queenslandica</name>
    <name type="common">Sponge</name>
    <dbReference type="NCBI Taxonomy" id="400682"/>
    <lineage>
        <taxon>Eukaryota</taxon>
        <taxon>Metazoa</taxon>
        <taxon>Porifera</taxon>
        <taxon>Demospongiae</taxon>
        <taxon>Heteroscleromorpha</taxon>
        <taxon>Haplosclerida</taxon>
        <taxon>Niphatidae</taxon>
        <taxon>Amphimedon</taxon>
    </lineage>
</organism>
<keyword evidence="2" id="KW-0732">Signal</keyword>
<evidence type="ECO:0000256" key="1">
    <source>
        <dbReference type="SAM" id="MobiDB-lite"/>
    </source>
</evidence>
<dbReference type="InParanoid" id="A0A1X7TAE4"/>
<sequence>MLAFILFIDLSPSSLSLPLSLLKAVNYAQVYHSAKSSSSKRQAPPKPAISHSQEAVEYSAIQNLAASHNAPPPPEGTKYADLDHSASTSSGRHQRPKDTSNQVQYSHMSHH</sequence>
<proteinExistence type="predicted"/>
<evidence type="ECO:0000313" key="3">
    <source>
        <dbReference type="EnsemblMetazoa" id="Aqu2.1.11407_001"/>
    </source>
</evidence>
<name>A0A1X7TAE4_AMPQE</name>
<reference evidence="3" key="1">
    <citation type="submission" date="2017-05" db="UniProtKB">
        <authorList>
            <consortium name="EnsemblMetazoa"/>
        </authorList>
    </citation>
    <scope>IDENTIFICATION</scope>
</reference>
<dbReference type="EnsemblMetazoa" id="Aqu2.1.11407_001">
    <property type="protein sequence ID" value="Aqu2.1.11407_001"/>
    <property type="gene ID" value="Aqu2.1.11407"/>
</dbReference>
<feature type="signal peptide" evidence="2">
    <location>
        <begin position="1"/>
        <end position="16"/>
    </location>
</feature>